<gene>
    <name evidence="1" type="ORF">PVL29_026039</name>
</gene>
<reference evidence="1 2" key="1">
    <citation type="journal article" date="2023" name="BMC Biotechnol.">
        <title>Vitis rotundifolia cv Carlos genome sequencing.</title>
        <authorList>
            <person name="Huff M."/>
            <person name="Hulse-Kemp A."/>
            <person name="Scheffler B."/>
            <person name="Youngblood R."/>
            <person name="Simpson S."/>
            <person name="Babiker E."/>
            <person name="Staton M."/>
        </authorList>
    </citation>
    <scope>NUCLEOTIDE SEQUENCE [LARGE SCALE GENOMIC DNA]</scope>
    <source>
        <tissue evidence="1">Leaf</tissue>
    </source>
</reference>
<name>A0AA39D696_VITRO</name>
<proteinExistence type="predicted"/>
<dbReference type="AlphaFoldDB" id="A0AA39D696"/>
<dbReference type="PANTHER" id="PTHR31065">
    <property type="entry name" value="PLATZ TRANSCRIPTION FACTOR FAMILY PROTEIN"/>
    <property type="match status" value="1"/>
</dbReference>
<organism evidence="1 2">
    <name type="scientific">Vitis rotundifolia</name>
    <name type="common">Muscadine grape</name>
    <dbReference type="NCBI Taxonomy" id="103349"/>
    <lineage>
        <taxon>Eukaryota</taxon>
        <taxon>Viridiplantae</taxon>
        <taxon>Streptophyta</taxon>
        <taxon>Embryophyta</taxon>
        <taxon>Tracheophyta</taxon>
        <taxon>Spermatophyta</taxon>
        <taxon>Magnoliopsida</taxon>
        <taxon>eudicotyledons</taxon>
        <taxon>Gunneridae</taxon>
        <taxon>Pentapetalae</taxon>
        <taxon>rosids</taxon>
        <taxon>Vitales</taxon>
        <taxon>Vitaceae</taxon>
        <taxon>Viteae</taxon>
        <taxon>Vitis</taxon>
    </lineage>
</organism>
<evidence type="ECO:0000313" key="2">
    <source>
        <dbReference type="Proteomes" id="UP001168098"/>
    </source>
</evidence>
<evidence type="ECO:0000313" key="1">
    <source>
        <dbReference type="EMBL" id="KAJ9672656.1"/>
    </source>
</evidence>
<keyword evidence="2" id="KW-1185">Reference proteome</keyword>
<sequence>MLVPPWVERFLSTRFYSNCTKHPDAAHKECNMYCIDCSHCRISLHSGNAVIQVRSFININENFDLNITLVNEER</sequence>
<dbReference type="EMBL" id="JARBHA010000019">
    <property type="protein sequence ID" value="KAJ9672656.1"/>
    <property type="molecule type" value="Genomic_DNA"/>
</dbReference>
<dbReference type="Proteomes" id="UP001168098">
    <property type="component" value="Unassembled WGS sequence"/>
</dbReference>
<protein>
    <submittedName>
        <fullName evidence="1">Uncharacterized protein</fullName>
    </submittedName>
</protein>
<comment type="caution">
    <text evidence="1">The sequence shown here is derived from an EMBL/GenBank/DDBJ whole genome shotgun (WGS) entry which is preliminary data.</text>
</comment>
<accession>A0AA39D696</accession>
<dbReference type="PANTHER" id="PTHR31065:SF56">
    <property type="entry name" value="OS11G0428700 PROTEIN"/>
    <property type="match status" value="1"/>
</dbReference>